<dbReference type="AlphaFoldDB" id="F0SVG3"/>
<evidence type="ECO:0000313" key="2">
    <source>
        <dbReference type="EMBL" id="ADY56736.1"/>
    </source>
</evidence>
<reference evidence="2 3" key="1">
    <citation type="journal article" date="2011" name="Stand. Genomic Sci.">
        <title>Complete genome sequence of Syntrophobotulus glycolicus type strain (FlGlyR).</title>
        <authorList>
            <person name="Han C."/>
            <person name="Mwirichia R."/>
            <person name="Chertkov O."/>
            <person name="Held B."/>
            <person name="Lapidus A."/>
            <person name="Nolan M."/>
            <person name="Lucas S."/>
            <person name="Hammon N."/>
            <person name="Deshpande S."/>
            <person name="Cheng J.F."/>
            <person name="Tapia R."/>
            <person name="Goodwin L."/>
            <person name="Pitluck S."/>
            <person name="Huntemann M."/>
            <person name="Liolios K."/>
            <person name="Ivanova N."/>
            <person name="Pagani I."/>
            <person name="Mavromatis K."/>
            <person name="Ovchinikova G."/>
            <person name="Pati A."/>
            <person name="Chen A."/>
            <person name="Palaniappan K."/>
            <person name="Land M."/>
            <person name="Hauser L."/>
            <person name="Brambilla E.M."/>
            <person name="Rohde M."/>
            <person name="Spring S."/>
            <person name="Sikorski J."/>
            <person name="Goker M."/>
            <person name="Woyke T."/>
            <person name="Bristow J."/>
            <person name="Eisen J.A."/>
            <person name="Markowitz V."/>
            <person name="Hugenholtz P."/>
            <person name="Kyrpides N.C."/>
            <person name="Klenk H.P."/>
            <person name="Detter J.C."/>
        </authorList>
    </citation>
    <scope>NUCLEOTIDE SEQUENCE [LARGE SCALE GENOMIC DNA]</scope>
    <source>
        <strain evidence="3">DSM 8271 / FlGlyR</strain>
    </source>
</reference>
<dbReference type="PANTHER" id="PTHR30032:SF8">
    <property type="entry name" value="GERMINATION-SPECIFIC N-ACETYLMURAMOYL-L-ALANINE AMIDASE"/>
    <property type="match status" value="1"/>
</dbReference>
<evidence type="ECO:0000256" key="1">
    <source>
        <dbReference type="SAM" id="SignalP"/>
    </source>
</evidence>
<name>F0SVG3_SYNGF</name>
<feature type="chain" id="PRO_5003257332" evidence="1">
    <location>
        <begin position="33"/>
        <end position="554"/>
    </location>
</feature>
<reference evidence="3" key="2">
    <citation type="submission" date="2011-02" db="EMBL/GenBank/DDBJ databases">
        <title>The complete genome of Syntrophobotulus glycolicus DSM 8271.</title>
        <authorList>
            <person name="Lucas S."/>
            <person name="Copeland A."/>
            <person name="Lapidus A."/>
            <person name="Bruce D."/>
            <person name="Goodwin L."/>
            <person name="Pitluck S."/>
            <person name="Kyrpides N."/>
            <person name="Mavromatis K."/>
            <person name="Pagani I."/>
            <person name="Ivanova N."/>
            <person name="Mikhailova N."/>
            <person name="Chertkov O."/>
            <person name="Held B."/>
            <person name="Detter J.C."/>
            <person name="Tapia R."/>
            <person name="Han C."/>
            <person name="Land M."/>
            <person name="Hauser L."/>
            <person name="Markowitz V."/>
            <person name="Cheng J.-F."/>
            <person name="Hugenholtz P."/>
            <person name="Woyke T."/>
            <person name="Wu D."/>
            <person name="Spring S."/>
            <person name="Schroeder M."/>
            <person name="Brambilla E."/>
            <person name="Klenk H.-P."/>
            <person name="Eisen J.A."/>
        </authorList>
    </citation>
    <scope>NUCLEOTIDE SEQUENCE [LARGE SCALE GENOMIC DNA]</scope>
    <source>
        <strain evidence="3">DSM 8271 / FlGlyR</strain>
    </source>
</reference>
<keyword evidence="3" id="KW-1185">Reference proteome</keyword>
<gene>
    <name evidence="2" type="ordered locus">Sgly_2451</name>
</gene>
<dbReference type="PANTHER" id="PTHR30032">
    <property type="entry name" value="N-ACETYLMURAMOYL-L-ALANINE AMIDASE-RELATED"/>
    <property type="match status" value="1"/>
</dbReference>
<organism evidence="2 3">
    <name type="scientific">Syntrophobotulus glycolicus (strain DSM 8271 / FlGlyR)</name>
    <dbReference type="NCBI Taxonomy" id="645991"/>
    <lineage>
        <taxon>Bacteria</taxon>
        <taxon>Bacillati</taxon>
        <taxon>Bacillota</taxon>
        <taxon>Clostridia</taxon>
        <taxon>Eubacteriales</taxon>
        <taxon>Desulfitobacteriaceae</taxon>
        <taxon>Syntrophobotulus</taxon>
    </lineage>
</organism>
<proteinExistence type="predicted"/>
<dbReference type="HOGENOM" id="CLU_028455_3_2_9"/>
<evidence type="ECO:0000313" key="3">
    <source>
        <dbReference type="Proteomes" id="UP000007488"/>
    </source>
</evidence>
<keyword evidence="1" id="KW-0732">Signal</keyword>
<dbReference type="InterPro" id="IPR007253">
    <property type="entry name" value="Cell_wall-bd_2"/>
</dbReference>
<dbReference type="Proteomes" id="UP000007488">
    <property type="component" value="Chromosome"/>
</dbReference>
<dbReference type="Pfam" id="PF04122">
    <property type="entry name" value="CW_binding_2"/>
    <property type="match status" value="3"/>
</dbReference>
<sequence length="554" mass="59117">MRKCSLLKRFFCLLLTVSVLFIFSSQSKEAYAENRVSRLAGPDRYRTAVQISQAGWKTSKYAIIVRGSDFADALCAVPLAQKYNCPILFSNYDLTNSATLDELDRLEAENILIVGGYGAISDNAEKELDSIDIDNIERIFGADRYETSVEIAKRLGSKDVALVTGNDYSDALSISSIASIKGLAILLCPQNNIPDSVKNHLDNYKIEHTYIIGGTGAISKSIEKQVPAPTRINGKNRYETNKLILQKFSSDLDFNNLFVSRGEGSDGFADSLAGGALAAQFGSPIILVNNKLPQGTRDYLRTKLTVASHLTVLGGTGAVPDEVVSLLLDDLGKMKKSIFDQPGTYGPSSGTSTVAGSIDIEAGDITVQNTVIEGDLLLGEGIYYGDVILKNVTVKGQITIRGGYNSLLLGDALTAKLITINVPDKKTTNLAVKNKSKIAKVKTLSPATLDDSQETSAAGGFNDVDARLGDLTLLGTFNTLNVSAAGADILLEQAEIKALNVMSPATVSGEGKITKATISSNGVVLEIKPGTTAIQSGYEAEVDEEWLVGPIPVK</sequence>
<dbReference type="InterPro" id="IPR051922">
    <property type="entry name" value="Bact_Sporulation_Assoc"/>
</dbReference>
<feature type="signal peptide" evidence="1">
    <location>
        <begin position="1"/>
        <end position="32"/>
    </location>
</feature>
<dbReference type="STRING" id="645991.Sgly_2451"/>
<dbReference type="EMBL" id="CP002547">
    <property type="protein sequence ID" value="ADY56736.1"/>
    <property type="molecule type" value="Genomic_DNA"/>
</dbReference>
<accession>F0SVG3</accession>
<dbReference type="KEGG" id="sgy:Sgly_2451"/>
<dbReference type="eggNOG" id="COG2247">
    <property type="taxonomic scope" value="Bacteria"/>
</dbReference>
<protein>
    <submittedName>
        <fullName evidence="2">Cell wall binding repeat 2-containing protein</fullName>
    </submittedName>
</protein>
<dbReference type="RefSeq" id="WP_013625601.1">
    <property type="nucleotide sequence ID" value="NC_015172.1"/>
</dbReference>
<dbReference type="Gene3D" id="3.40.50.12090">
    <property type="match status" value="2"/>
</dbReference>
<dbReference type="OrthoDB" id="3268939at2"/>